<name>A0A4C1YP89_EUMVA</name>
<evidence type="ECO:0000256" key="1">
    <source>
        <dbReference type="SAM" id="MobiDB-lite"/>
    </source>
</evidence>
<accession>A0A4C1YP89</accession>
<gene>
    <name evidence="2" type="ORF">EVAR_74689_1</name>
</gene>
<evidence type="ECO:0000313" key="2">
    <source>
        <dbReference type="EMBL" id="GBP76207.1"/>
    </source>
</evidence>
<protein>
    <submittedName>
        <fullName evidence="2">Uncharacterized protein</fullName>
    </submittedName>
</protein>
<evidence type="ECO:0000313" key="3">
    <source>
        <dbReference type="Proteomes" id="UP000299102"/>
    </source>
</evidence>
<feature type="compositionally biased region" description="Low complexity" evidence="1">
    <location>
        <begin position="152"/>
        <end position="164"/>
    </location>
</feature>
<dbReference type="OrthoDB" id="6437871at2759"/>
<feature type="compositionally biased region" description="Pro residues" evidence="1">
    <location>
        <begin position="165"/>
        <end position="182"/>
    </location>
</feature>
<proteinExistence type="predicted"/>
<keyword evidence="3" id="KW-1185">Reference proteome</keyword>
<organism evidence="2 3">
    <name type="scientific">Eumeta variegata</name>
    <name type="common">Bagworm moth</name>
    <name type="synonym">Eumeta japonica</name>
    <dbReference type="NCBI Taxonomy" id="151549"/>
    <lineage>
        <taxon>Eukaryota</taxon>
        <taxon>Metazoa</taxon>
        <taxon>Ecdysozoa</taxon>
        <taxon>Arthropoda</taxon>
        <taxon>Hexapoda</taxon>
        <taxon>Insecta</taxon>
        <taxon>Pterygota</taxon>
        <taxon>Neoptera</taxon>
        <taxon>Endopterygota</taxon>
        <taxon>Lepidoptera</taxon>
        <taxon>Glossata</taxon>
        <taxon>Ditrysia</taxon>
        <taxon>Tineoidea</taxon>
        <taxon>Psychidae</taxon>
        <taxon>Oiketicinae</taxon>
        <taxon>Eumeta</taxon>
    </lineage>
</organism>
<dbReference type="Proteomes" id="UP000299102">
    <property type="component" value="Unassembled WGS sequence"/>
</dbReference>
<feature type="region of interest" description="Disordered" evidence="1">
    <location>
        <begin position="152"/>
        <end position="192"/>
    </location>
</feature>
<feature type="region of interest" description="Disordered" evidence="1">
    <location>
        <begin position="116"/>
        <end position="138"/>
    </location>
</feature>
<dbReference type="AlphaFoldDB" id="A0A4C1YP89"/>
<comment type="caution">
    <text evidence="2">The sequence shown here is derived from an EMBL/GenBank/DDBJ whole genome shotgun (WGS) entry which is preliminary data.</text>
</comment>
<sequence>MEQRLRGWPSQFSALIDFMERHGDLSKPQPGLQGRLRADLLWRELTILLNSVGGDVRKSEEKWKKVWADWKTKTKKKFLMQQHASSTSELRSRQSLTALEKRVVALLGISAVVDETDTEDHELNEPSQPSAQSEKSETQFVLEIPHAYNSSVLTSQSQPSQSTPLVPPSPSSPPLPRSPPPQASASSRSFANSPRRRVLLASCRNCKLIQVNQAASKFVAVEQRRLELEEARDKRLHEREEARDRRIHEREMGRLRLESQQIQVTREHNQLLQQLCVIAQKLVDTFSQQKPSEGRL</sequence>
<reference evidence="2 3" key="1">
    <citation type="journal article" date="2019" name="Commun. Biol.">
        <title>The bagworm genome reveals a unique fibroin gene that provides high tensile strength.</title>
        <authorList>
            <person name="Kono N."/>
            <person name="Nakamura H."/>
            <person name="Ohtoshi R."/>
            <person name="Tomita M."/>
            <person name="Numata K."/>
            <person name="Arakawa K."/>
        </authorList>
    </citation>
    <scope>NUCLEOTIDE SEQUENCE [LARGE SCALE GENOMIC DNA]</scope>
</reference>
<dbReference type="EMBL" id="BGZK01001281">
    <property type="protein sequence ID" value="GBP76207.1"/>
    <property type="molecule type" value="Genomic_DNA"/>
</dbReference>